<dbReference type="EMBL" id="CAMXCT030001213">
    <property type="protein sequence ID" value="CAL4775200.1"/>
    <property type="molecule type" value="Genomic_DNA"/>
</dbReference>
<evidence type="ECO:0000313" key="2">
    <source>
        <dbReference type="EMBL" id="CAI3987888.1"/>
    </source>
</evidence>
<organism evidence="2">
    <name type="scientific">Cladocopium goreaui</name>
    <dbReference type="NCBI Taxonomy" id="2562237"/>
    <lineage>
        <taxon>Eukaryota</taxon>
        <taxon>Sar</taxon>
        <taxon>Alveolata</taxon>
        <taxon>Dinophyceae</taxon>
        <taxon>Suessiales</taxon>
        <taxon>Symbiodiniaceae</taxon>
        <taxon>Cladocopium</taxon>
    </lineage>
</organism>
<dbReference type="InterPro" id="IPR036397">
    <property type="entry name" value="RNaseH_sf"/>
</dbReference>
<dbReference type="EMBL" id="CAMXCT010001213">
    <property type="protein sequence ID" value="CAI3987888.1"/>
    <property type="molecule type" value="Genomic_DNA"/>
</dbReference>
<dbReference type="InterPro" id="IPR012337">
    <property type="entry name" value="RNaseH-like_sf"/>
</dbReference>
<protein>
    <recommendedName>
        <fullName evidence="1">C2H2-type domain-containing protein</fullName>
    </recommendedName>
</protein>
<keyword evidence="4" id="KW-1185">Reference proteome</keyword>
<dbReference type="Proteomes" id="UP001152797">
    <property type="component" value="Unassembled WGS sequence"/>
</dbReference>
<dbReference type="PROSITE" id="PS00028">
    <property type="entry name" value="ZINC_FINGER_C2H2_1"/>
    <property type="match status" value="1"/>
</dbReference>
<reference evidence="3 4" key="2">
    <citation type="submission" date="2024-05" db="EMBL/GenBank/DDBJ databases">
        <authorList>
            <person name="Chen Y."/>
            <person name="Shah S."/>
            <person name="Dougan E. K."/>
            <person name="Thang M."/>
            <person name="Chan C."/>
        </authorList>
    </citation>
    <scope>NUCLEOTIDE SEQUENCE [LARGE SCALE GENOMIC DNA]</scope>
</reference>
<reference evidence="2" key="1">
    <citation type="submission" date="2022-10" db="EMBL/GenBank/DDBJ databases">
        <authorList>
            <person name="Chen Y."/>
            <person name="Dougan E. K."/>
            <person name="Chan C."/>
            <person name="Rhodes N."/>
            <person name="Thang M."/>
        </authorList>
    </citation>
    <scope>NUCLEOTIDE SEQUENCE</scope>
</reference>
<dbReference type="OrthoDB" id="430871at2759"/>
<evidence type="ECO:0000259" key="1">
    <source>
        <dbReference type="PROSITE" id="PS00028"/>
    </source>
</evidence>
<dbReference type="GO" id="GO:0003676">
    <property type="term" value="F:nucleic acid binding"/>
    <property type="evidence" value="ECO:0007669"/>
    <property type="project" value="InterPro"/>
</dbReference>
<dbReference type="EMBL" id="CAMXCT020001213">
    <property type="protein sequence ID" value="CAL1141263.1"/>
    <property type="molecule type" value="Genomic_DNA"/>
</dbReference>
<feature type="domain" description="C2H2-type" evidence="1">
    <location>
        <begin position="982"/>
        <end position="1003"/>
    </location>
</feature>
<evidence type="ECO:0000313" key="4">
    <source>
        <dbReference type="Proteomes" id="UP001152797"/>
    </source>
</evidence>
<name>A0A9P1FTL2_9DINO</name>
<accession>A0A9P1FTL2</accession>
<gene>
    <name evidence="2" type="ORF">C1SCF055_LOCUS15126</name>
</gene>
<sequence>MGWSSQAVHYEESSNMHIGASRLGADMAEKEGLAWAALWRLSQNWSIATCFRSDSRTALGQAEGTVGTTQVDEIFGFMRGVFQAVESALEPHNVAYSHVPGHAGEVWNELCDWLAKEERRSSFYCPRPTLDVQKWKRAMGHIWMLFNQHDDLPAFCGVGFHAPPPSLPSGATAPLLPSKPQHRHRKLVFTMSVCSANVQSLSSGPHGHAGKIAYLRQQVRALHFNFLGIQEAKTQETCTYVDQVYRLASGYHVAPLVELEWTATVQVHRPKKQRSPAYDATQISATVVADILQNYTPAAWHTDIESQVDNLNEAILHGLCQACPKSGTQAKKPYMSEELWQLKDISRRQREESLVCFFKLWHAVKKQDKPISGTQMWEYGNFLLLQSLRCSARLFHYTIKLRGKLKNAKQNHIKAKIESLPEGASAATILHEMRPILGPSNLKKVKTATLPYVRKENGEICTLPNEAVDTWLTFFSTMEAGERLPLEEQRELWIRNLADLQQSSFTIDGEHLPRLLDLEAALRRVNPQKATGPDHDLLEDLHRHLAEPTAVECAHLPQHLQLTLRALHQDTHFHVKGQEDSCRTRLGSRPGDCFADVIFSYLWCRILTRLQDQLSSLGIGEVFPKQTGLVLKAAEGDGPIEYCSFLGPTWMDDTCVCISDVCPQALEHKITQAASELLFLCDSHGLSPNLSPGKTEALLVFQGKGSKQMRVKYFGPNSENVITTIGERGLRKIKVVGHYTHLGCVIHHRSDNRKEARRRIGIAQQAFTQHRRHLLQNPQLQPGKRIELFKTLILSRFSFGTESWTFEDHKSREHVHNSLMRLFRRLLKVPHDAHLTDEDILVGTGLNSPTEILRISRLRYLGTLYRCGDLVPWGLLNSDTEWKRLLADDLDWMWMQLRAASTLTNPADRIGPWESIWLYHPSYWKRLVRRAGKHALLQRQRSHRVGQFHGRFCLLFEQVLPGHFKQHRVERSPIETEEVHACMQCRQVFASKGGLGAHSFKRHGTVAKVRFLFDKTSCGACLKEYHTFSKLQAHLSNSGACRRVLWGRRRYNGPGHGTGSMIDRQLCQQHDGILPPLQGHGPHLPARALVEIPEYDLELAECIYMALVECEDKNLVEQVVREILSTRSSSWRSCRASLYYMLEELTTEDIEALDLGDIDVKQILNFLATTEAWPFLMEAPTHARTILAEEQLAAWHGRSLSSSNSQGLWGAPSRKPTGLLLLNMTSMVAQLRRWQVASDVPRGISIGLTKEGIWATSLLKEYPPALCAGLAGGFVSTLQEHPVDDFVVPTSDFRRQAKDMIVSEMGPCAGPDFAH</sequence>
<dbReference type="InterPro" id="IPR013087">
    <property type="entry name" value="Znf_C2H2_type"/>
</dbReference>
<proteinExistence type="predicted"/>
<comment type="caution">
    <text evidence="2">The sequence shown here is derived from an EMBL/GenBank/DDBJ whole genome shotgun (WGS) entry which is preliminary data.</text>
</comment>
<dbReference type="SUPFAM" id="SSF53098">
    <property type="entry name" value="Ribonuclease H-like"/>
    <property type="match status" value="1"/>
</dbReference>
<dbReference type="Gene3D" id="3.30.420.10">
    <property type="entry name" value="Ribonuclease H-like superfamily/Ribonuclease H"/>
    <property type="match status" value="1"/>
</dbReference>
<evidence type="ECO:0000313" key="3">
    <source>
        <dbReference type="EMBL" id="CAL4775200.1"/>
    </source>
</evidence>